<evidence type="ECO:0000256" key="2">
    <source>
        <dbReference type="ARBA" id="ARBA00022692"/>
    </source>
</evidence>
<comment type="caution">
    <text evidence="10">The sequence shown here is derived from an EMBL/GenBank/DDBJ whole genome shotgun (WGS) entry which is preliminary data.</text>
</comment>
<evidence type="ECO:0000256" key="8">
    <source>
        <dbReference type="SAM" id="Phobius"/>
    </source>
</evidence>
<evidence type="ECO:0000256" key="3">
    <source>
        <dbReference type="ARBA" id="ARBA00022729"/>
    </source>
</evidence>
<dbReference type="Pfam" id="PF00839">
    <property type="entry name" value="Cys_rich_FGFR"/>
    <property type="match status" value="10"/>
</dbReference>
<evidence type="ECO:0000256" key="7">
    <source>
        <dbReference type="ARBA" id="ARBA00023180"/>
    </source>
</evidence>
<dbReference type="InterPro" id="IPR039728">
    <property type="entry name" value="GLG1"/>
</dbReference>
<evidence type="ECO:0000256" key="4">
    <source>
        <dbReference type="ARBA" id="ARBA00022737"/>
    </source>
</evidence>
<reference evidence="10 11" key="1">
    <citation type="journal article" date="2024" name="Nat. Commun.">
        <title>Phylogenomics reveals the evolutionary origins of lichenization in chlorophyte algae.</title>
        <authorList>
            <person name="Puginier C."/>
            <person name="Libourel C."/>
            <person name="Otte J."/>
            <person name="Skaloud P."/>
            <person name="Haon M."/>
            <person name="Grisel S."/>
            <person name="Petersen M."/>
            <person name="Berrin J.G."/>
            <person name="Delaux P.M."/>
            <person name="Dal Grande F."/>
            <person name="Keller J."/>
        </authorList>
    </citation>
    <scope>NUCLEOTIDE SEQUENCE [LARGE SCALE GENOMIC DNA]</scope>
    <source>
        <strain evidence="10 11">SAG 2036</strain>
    </source>
</reference>
<comment type="subcellular location">
    <subcellularLocation>
        <location evidence="1">Membrane</location>
        <topology evidence="1">Single-pass type I membrane protein</topology>
    </subcellularLocation>
</comment>
<sequence>MRRTARSLLALSFALLCVTPALGANETFNAAAFEEKLKAAIERQQSKHDATEPVKSQLVKEAPEATISSGTGDISTTGLCDHDIDAFCAKVRPGELRLATCLSNQKTEEEKGNVEGKKLSDDCRKEMAAFKIDLGTNINMNIPLSRACAADSTKLCAGEDATDPGAVLACLRDQKTGLSETCSEEILKTQLEGSKDYRTDADLHAACKPDADSLCKNVKPGEGRIQDCLRNKVGQTSWDCQEELFRQEVENADDLRLSYRLIRKCMGDKQKFCPDIKPGGARAKDCLESHRDDAGFSAECKEEFESMMEARAADFRLDSELSAACASDIEDICGYERESMDNVGSFDALVIGCLQDFREELQTPKCKQQVKKLTERASQDIRFDEPLADACYEDRARLCVGVQPGSARVIRCLQDNREELSVECSTTLFDQEVRMAEDIDFKYPMKRACTSEIQKFCAGMEHGHARIIRCLQDNLEDESFSGECREEVTRDQIRSNQDYRLNYRLASACEKDVAALCESECHPSMGQSCGGRVLRCLTEKQDLLTSQECRDEVFYFEKMEVTDYRNDVILAEACRTDVDKLCKSVPKGQGRVHVCLWDNKDKLTEDCRREELKLKIIQSRDIRLRPKLNKLCSEEISVFCKDVKPGKGRVFKCLQENLAQPQYSQGCKEQVEQRSRTMAEDYRLDYGVSSACETDVDLNCFAEKSKAHGHAEVLKCLVQSYSNITEGCQTEMSRAVRMALWEYKPQQAFTAWCDADVSSICSLSAATTPKNRGVWSIGAVGRCLSRQLAEGKPLSPDCRRLVLAAAPKDTRDMFDSSMSAATIAAKVQELQKAAGFTTPLVNPEGSGTSFLTLTGWMALLALAALITVMVGSAMFAYRRFMGIDQPYTIVTKQGDV</sequence>
<keyword evidence="4" id="KW-0677">Repeat</keyword>
<dbReference type="PANTHER" id="PTHR11884:SF1">
    <property type="entry name" value="GOLGI APPARATUS PROTEIN 1"/>
    <property type="match status" value="1"/>
</dbReference>
<keyword evidence="11" id="KW-1185">Reference proteome</keyword>
<dbReference type="GO" id="GO:0000139">
    <property type="term" value="C:Golgi membrane"/>
    <property type="evidence" value="ECO:0007669"/>
    <property type="project" value="InterPro"/>
</dbReference>
<organism evidence="10 11">
    <name type="scientific">Symbiochloris irregularis</name>
    <dbReference type="NCBI Taxonomy" id="706552"/>
    <lineage>
        <taxon>Eukaryota</taxon>
        <taxon>Viridiplantae</taxon>
        <taxon>Chlorophyta</taxon>
        <taxon>core chlorophytes</taxon>
        <taxon>Trebouxiophyceae</taxon>
        <taxon>Trebouxiales</taxon>
        <taxon>Trebouxiaceae</taxon>
        <taxon>Symbiochloris</taxon>
    </lineage>
</organism>
<dbReference type="InterPro" id="IPR017873">
    <property type="entry name" value="Cys-rich_GLG1_repeat_euk"/>
</dbReference>
<evidence type="ECO:0000256" key="9">
    <source>
        <dbReference type="SAM" id="SignalP"/>
    </source>
</evidence>
<keyword evidence="6 8" id="KW-0472">Membrane</keyword>
<dbReference type="AlphaFoldDB" id="A0AAW1NUD2"/>
<name>A0AAW1NUD2_9CHLO</name>
<dbReference type="Proteomes" id="UP001465755">
    <property type="component" value="Unassembled WGS sequence"/>
</dbReference>
<dbReference type="PANTHER" id="PTHR11884">
    <property type="entry name" value="SELECTIN LIGAND RELATED"/>
    <property type="match status" value="1"/>
</dbReference>
<evidence type="ECO:0000256" key="6">
    <source>
        <dbReference type="ARBA" id="ARBA00023136"/>
    </source>
</evidence>
<feature type="chain" id="PRO_5043934731" description="Golgi apparatus protein 1" evidence="9">
    <location>
        <begin position="24"/>
        <end position="896"/>
    </location>
</feature>
<accession>A0AAW1NUD2</accession>
<evidence type="ECO:0000256" key="5">
    <source>
        <dbReference type="ARBA" id="ARBA00022989"/>
    </source>
</evidence>
<evidence type="ECO:0000313" key="11">
    <source>
        <dbReference type="Proteomes" id="UP001465755"/>
    </source>
</evidence>
<proteinExistence type="predicted"/>
<keyword evidence="5 8" id="KW-1133">Transmembrane helix</keyword>
<dbReference type="InterPro" id="IPR001893">
    <property type="entry name" value="Cys-rich_GLG1_repeat"/>
</dbReference>
<protein>
    <recommendedName>
        <fullName evidence="12">Golgi apparatus protein 1</fullName>
    </recommendedName>
</protein>
<evidence type="ECO:0008006" key="12">
    <source>
        <dbReference type="Google" id="ProtNLM"/>
    </source>
</evidence>
<feature type="transmembrane region" description="Helical" evidence="8">
    <location>
        <begin position="856"/>
        <end position="877"/>
    </location>
</feature>
<gene>
    <name evidence="10" type="ORF">WJX73_005342</name>
</gene>
<keyword evidence="2 8" id="KW-0812">Transmembrane</keyword>
<dbReference type="PROSITE" id="PS51289">
    <property type="entry name" value="GLG1_C_RICH"/>
    <property type="match status" value="3"/>
</dbReference>
<dbReference type="EMBL" id="JALJOQ010000105">
    <property type="protein sequence ID" value="KAK9797745.1"/>
    <property type="molecule type" value="Genomic_DNA"/>
</dbReference>
<keyword evidence="7" id="KW-0325">Glycoprotein</keyword>
<evidence type="ECO:0000313" key="10">
    <source>
        <dbReference type="EMBL" id="KAK9797745.1"/>
    </source>
</evidence>
<keyword evidence="3 9" id="KW-0732">Signal</keyword>
<evidence type="ECO:0000256" key="1">
    <source>
        <dbReference type="ARBA" id="ARBA00004479"/>
    </source>
</evidence>
<feature type="signal peptide" evidence="9">
    <location>
        <begin position="1"/>
        <end position="23"/>
    </location>
</feature>